<dbReference type="Pfam" id="PF00233">
    <property type="entry name" value="PDEase_I"/>
    <property type="match status" value="1"/>
</dbReference>
<dbReference type="Gene3D" id="1.10.1300.10">
    <property type="entry name" value="3'5'-cyclic nucleotide phosphodiesterase, catalytic domain"/>
    <property type="match status" value="1"/>
</dbReference>
<feature type="domain" description="PDEase" evidence="7">
    <location>
        <begin position="206"/>
        <end position="566"/>
    </location>
</feature>
<feature type="compositionally biased region" description="Polar residues" evidence="5">
    <location>
        <begin position="644"/>
        <end position="655"/>
    </location>
</feature>
<dbReference type="PROSITE" id="PS50110">
    <property type="entry name" value="RESPONSE_REGULATORY"/>
    <property type="match status" value="1"/>
</dbReference>
<keyword evidence="1 4" id="KW-0479">Metal-binding</keyword>
<dbReference type="EMBL" id="MCGE01000015">
    <property type="protein sequence ID" value="ORZ14239.1"/>
    <property type="molecule type" value="Genomic_DNA"/>
</dbReference>
<feature type="region of interest" description="Disordered" evidence="5">
    <location>
        <begin position="144"/>
        <end position="163"/>
    </location>
</feature>
<keyword evidence="9" id="KW-1185">Reference proteome</keyword>
<sequence>MNAQQFSVLVVTDSENTDASLSLLGAVFSYVTFIRPHRNIVGVLQAHNQNKMDGLSTLLILDDHAFTEDALYDILESIKFAVEGATLRHVSPIVYSSSNSKDYMLQCMDHGAIDYVLKPLREDIVNTLFLNVIRSSVQQHRLDQRQSSVSTISKNSNNSNNSVDNQGIMWKAFQRRLQSVFEVNHNLIHQSVKEYFLPDGTISRSGLNSLSSDTKARLKARLCSWNFEPFDLTQYELIQCVFIVLKHILDLPDLKHISMSDDELYDFLFDVANMYQSLNPYHNFLHAVDVMQATYYFLCQISVITPMDPHSSPSLSPKPSRGRYIWLGDHVSMSDLFSSFDVLALILASIGHDVGHPGVNNMFMIRTATPLALMYNDRSVLESFHAMAFFNILQRHCFQPFTEWQTTAEYTRFRKIVVRSILATDMGLHDDYVNKIRGQRERLNVRPVDITNQEQVEDEIILICGSLIKCADISNCARPFPVAKKWAEILQKEFHEQGDLEKELELTVLPINDRGKISLEDFQLGFKKSVAGKLFEAVASILPDMDYAVKTIQNNCMIWESRKQQKSLNSEDEDKATPSTASNGYELTDIVAQKSRSPDRSSVSESSDQSRPNPSAHSHTYKHQEEQQQQWKSQQEQEQEYPLPSSTQPDVNETIQSSDQVQQQQQQQQQQHQSNSPTERRGIKYSLCQCTIQ</sequence>
<dbReference type="PANTHER" id="PTHR11347">
    <property type="entry name" value="CYCLIC NUCLEOTIDE PHOSPHODIESTERASE"/>
    <property type="match status" value="1"/>
</dbReference>
<reference evidence="8 9" key="1">
    <citation type="submission" date="2016-07" db="EMBL/GenBank/DDBJ databases">
        <title>Pervasive Adenine N6-methylation of Active Genes in Fungi.</title>
        <authorList>
            <consortium name="DOE Joint Genome Institute"/>
            <person name="Mondo S.J."/>
            <person name="Dannebaum R.O."/>
            <person name="Kuo R.C."/>
            <person name="Labutti K."/>
            <person name="Haridas S."/>
            <person name="Kuo A."/>
            <person name="Salamov A."/>
            <person name="Ahrendt S.R."/>
            <person name="Lipzen A."/>
            <person name="Sullivan W."/>
            <person name="Andreopoulos W.B."/>
            <person name="Clum A."/>
            <person name="Lindquist E."/>
            <person name="Daum C."/>
            <person name="Ramamoorthy G.K."/>
            <person name="Gryganskyi A."/>
            <person name="Culley D."/>
            <person name="Magnuson J.K."/>
            <person name="James T.Y."/>
            <person name="O'Malley M.A."/>
            <person name="Stajich J.E."/>
            <person name="Spatafora J.W."/>
            <person name="Visel A."/>
            <person name="Grigoriev I.V."/>
        </authorList>
    </citation>
    <scope>NUCLEOTIDE SEQUENCE [LARGE SCALE GENOMIC DNA]</scope>
    <source>
        <strain evidence="8 9">NRRL 1336</strain>
    </source>
</reference>
<feature type="compositionally biased region" description="Low complexity" evidence="5">
    <location>
        <begin position="656"/>
        <end position="676"/>
    </location>
</feature>
<dbReference type="CDD" id="cd00077">
    <property type="entry name" value="HDc"/>
    <property type="match status" value="1"/>
</dbReference>
<feature type="domain" description="Response regulatory" evidence="6">
    <location>
        <begin position="7"/>
        <end position="133"/>
    </location>
</feature>
<dbReference type="InterPro" id="IPR002073">
    <property type="entry name" value="PDEase_catalytic_dom"/>
</dbReference>
<dbReference type="InterPro" id="IPR011006">
    <property type="entry name" value="CheY-like_superfamily"/>
</dbReference>
<evidence type="ECO:0000256" key="5">
    <source>
        <dbReference type="SAM" id="MobiDB-lite"/>
    </source>
</evidence>
<dbReference type="GO" id="GO:0000160">
    <property type="term" value="P:phosphorelay signal transduction system"/>
    <property type="evidence" value="ECO:0007669"/>
    <property type="project" value="InterPro"/>
</dbReference>
<dbReference type="EC" id="3.1.4.-" evidence="4"/>
<evidence type="ECO:0000256" key="2">
    <source>
        <dbReference type="ARBA" id="ARBA00022801"/>
    </source>
</evidence>
<feature type="compositionally biased region" description="Low complexity" evidence="5">
    <location>
        <begin position="147"/>
        <end position="163"/>
    </location>
</feature>
<gene>
    <name evidence="8" type="ORF">BCR42DRAFT_418351</name>
</gene>
<comment type="caution">
    <text evidence="8">The sequence shown here is derived from an EMBL/GenBank/DDBJ whole genome shotgun (WGS) entry which is preliminary data.</text>
</comment>
<evidence type="ECO:0000259" key="7">
    <source>
        <dbReference type="PROSITE" id="PS51845"/>
    </source>
</evidence>
<proteinExistence type="inferred from homology"/>
<dbReference type="SMART" id="SM00471">
    <property type="entry name" value="HDc"/>
    <property type="match status" value="1"/>
</dbReference>
<dbReference type="STRING" id="90262.A0A1X2ID60"/>
<dbReference type="InterPro" id="IPR023174">
    <property type="entry name" value="PDEase_CS"/>
</dbReference>
<feature type="compositionally biased region" description="Low complexity" evidence="5">
    <location>
        <begin position="627"/>
        <end position="636"/>
    </location>
</feature>
<accession>A0A1X2ID60</accession>
<evidence type="ECO:0000313" key="9">
    <source>
        <dbReference type="Proteomes" id="UP000193560"/>
    </source>
</evidence>
<dbReference type="OrthoDB" id="546632at2759"/>
<dbReference type="GO" id="GO:0004114">
    <property type="term" value="F:3',5'-cyclic-nucleotide phosphodiesterase activity"/>
    <property type="evidence" value="ECO:0007669"/>
    <property type="project" value="InterPro"/>
</dbReference>
<dbReference type="InterPro" id="IPR036971">
    <property type="entry name" value="PDEase_catalytic_dom_sf"/>
</dbReference>
<evidence type="ECO:0000256" key="3">
    <source>
        <dbReference type="PROSITE-ProRule" id="PRU00169"/>
    </source>
</evidence>
<comment type="cofactor">
    <cofactor evidence="4">
        <name>a divalent metal cation</name>
        <dbReference type="ChEBI" id="CHEBI:60240"/>
    </cofactor>
    <text evidence="4">Binds 2 divalent metal cations per subunit. Site 1 may preferentially bind zinc ions, while site 2 has a preference for magnesium and/or manganese ions.</text>
</comment>
<dbReference type="SUPFAM" id="SSF52172">
    <property type="entry name" value="CheY-like"/>
    <property type="match status" value="1"/>
</dbReference>
<dbReference type="AlphaFoldDB" id="A0A1X2ID60"/>
<dbReference type="Gene3D" id="3.40.50.2300">
    <property type="match status" value="1"/>
</dbReference>
<feature type="modified residue" description="4-aspartylphosphate" evidence="3">
    <location>
        <position position="62"/>
    </location>
</feature>
<evidence type="ECO:0000256" key="1">
    <source>
        <dbReference type="ARBA" id="ARBA00022723"/>
    </source>
</evidence>
<dbReference type="PROSITE" id="PS51845">
    <property type="entry name" value="PDEASE_I_2"/>
    <property type="match status" value="1"/>
</dbReference>
<dbReference type="GO" id="GO:0046872">
    <property type="term" value="F:metal ion binding"/>
    <property type="evidence" value="ECO:0007669"/>
    <property type="project" value="UniProtKB-KW"/>
</dbReference>
<name>A0A1X2ID60_9FUNG</name>
<evidence type="ECO:0000313" key="8">
    <source>
        <dbReference type="EMBL" id="ORZ14239.1"/>
    </source>
</evidence>
<comment type="similarity">
    <text evidence="4">Belongs to the cyclic nucleotide phosphodiesterase family.</text>
</comment>
<dbReference type="SUPFAM" id="SSF109604">
    <property type="entry name" value="HD-domain/PDEase-like"/>
    <property type="match status" value="1"/>
</dbReference>
<feature type="region of interest" description="Disordered" evidence="5">
    <location>
        <begin position="566"/>
        <end position="682"/>
    </location>
</feature>
<dbReference type="Proteomes" id="UP000193560">
    <property type="component" value="Unassembled WGS sequence"/>
</dbReference>
<evidence type="ECO:0000259" key="6">
    <source>
        <dbReference type="PROSITE" id="PS50110"/>
    </source>
</evidence>
<keyword evidence="2 4" id="KW-0378">Hydrolase</keyword>
<evidence type="ECO:0000256" key="4">
    <source>
        <dbReference type="RuleBase" id="RU363067"/>
    </source>
</evidence>
<organism evidence="8 9">
    <name type="scientific">Absidia repens</name>
    <dbReference type="NCBI Taxonomy" id="90262"/>
    <lineage>
        <taxon>Eukaryota</taxon>
        <taxon>Fungi</taxon>
        <taxon>Fungi incertae sedis</taxon>
        <taxon>Mucoromycota</taxon>
        <taxon>Mucoromycotina</taxon>
        <taxon>Mucoromycetes</taxon>
        <taxon>Mucorales</taxon>
        <taxon>Cunninghamellaceae</taxon>
        <taxon>Absidia</taxon>
    </lineage>
</organism>
<protein>
    <recommendedName>
        <fullName evidence="4">Phosphodiesterase</fullName>
        <ecNumber evidence="4">3.1.4.-</ecNumber>
    </recommendedName>
</protein>
<dbReference type="InterPro" id="IPR003607">
    <property type="entry name" value="HD/PDEase_dom"/>
</dbReference>
<keyword evidence="3" id="KW-0597">Phosphoprotein</keyword>
<dbReference type="PROSITE" id="PS00126">
    <property type="entry name" value="PDEASE_I_1"/>
    <property type="match status" value="1"/>
</dbReference>
<dbReference type="InterPro" id="IPR001789">
    <property type="entry name" value="Sig_transdc_resp-reg_receiver"/>
</dbReference>
<feature type="compositionally biased region" description="Low complexity" evidence="5">
    <location>
        <begin position="600"/>
        <end position="612"/>
    </location>
</feature>